<dbReference type="EMBL" id="JADCKC010000001">
    <property type="protein sequence ID" value="MBE5036532.1"/>
    <property type="molecule type" value="Genomic_DNA"/>
</dbReference>
<keyword evidence="9" id="KW-1185">Reference proteome</keyword>
<dbReference type="NCBIfam" id="TIGR01951">
    <property type="entry name" value="nusB"/>
    <property type="match status" value="1"/>
</dbReference>
<evidence type="ECO:0000313" key="9">
    <source>
        <dbReference type="Proteomes" id="UP000768567"/>
    </source>
</evidence>
<evidence type="ECO:0000259" key="7">
    <source>
        <dbReference type="Pfam" id="PF01029"/>
    </source>
</evidence>
<sequence>MEGNAVTRREARESAFLAAFSATFQPEQPQEAIRDCGEMQEVVQDAFAVQLLQAMNQHAEEIDALITAHLKGWALSRLPRVSLTAMRLALAEMLYGSEKKPAVAINEAVELVKKYGAENDYQFVNGLLGTVAREQPEAGDPTASDSATC</sequence>
<organism evidence="8 9">
    <name type="scientific">Gemmiger gallinarum</name>
    <dbReference type="NCBI Taxonomy" id="2779354"/>
    <lineage>
        <taxon>Bacteria</taxon>
        <taxon>Bacillati</taxon>
        <taxon>Bacillota</taxon>
        <taxon>Clostridia</taxon>
        <taxon>Eubacteriales</taxon>
        <taxon>Gemmiger</taxon>
    </lineage>
</organism>
<dbReference type="Pfam" id="PF01029">
    <property type="entry name" value="NusB"/>
    <property type="match status" value="1"/>
</dbReference>
<dbReference type="SUPFAM" id="SSF48013">
    <property type="entry name" value="NusB-like"/>
    <property type="match status" value="1"/>
</dbReference>
<evidence type="ECO:0000256" key="4">
    <source>
        <dbReference type="ARBA" id="ARBA00023015"/>
    </source>
</evidence>
<dbReference type="HAMAP" id="MF_00073">
    <property type="entry name" value="NusB"/>
    <property type="match status" value="1"/>
</dbReference>
<proteinExistence type="inferred from homology"/>
<keyword evidence="3 6" id="KW-0694">RNA-binding</keyword>
<dbReference type="RefSeq" id="WP_193499838.1">
    <property type="nucleotide sequence ID" value="NZ_JADCKC010000001.1"/>
</dbReference>
<evidence type="ECO:0000313" key="8">
    <source>
        <dbReference type="EMBL" id="MBE5036532.1"/>
    </source>
</evidence>
<keyword evidence="4 6" id="KW-0805">Transcription regulation</keyword>
<evidence type="ECO:0000256" key="1">
    <source>
        <dbReference type="ARBA" id="ARBA00005952"/>
    </source>
</evidence>
<dbReference type="PANTHER" id="PTHR11078">
    <property type="entry name" value="N UTILIZATION SUBSTANCE PROTEIN B-RELATED"/>
    <property type="match status" value="1"/>
</dbReference>
<feature type="domain" description="NusB/RsmB/TIM44" evidence="7">
    <location>
        <begin position="10"/>
        <end position="133"/>
    </location>
</feature>
<evidence type="ECO:0000256" key="5">
    <source>
        <dbReference type="ARBA" id="ARBA00023163"/>
    </source>
</evidence>
<dbReference type="PANTHER" id="PTHR11078:SF3">
    <property type="entry name" value="ANTITERMINATION NUSB DOMAIN-CONTAINING PROTEIN"/>
    <property type="match status" value="1"/>
</dbReference>
<protein>
    <recommendedName>
        <fullName evidence="6">Transcription antitermination protein NusB</fullName>
    </recommendedName>
    <alternativeName>
        <fullName evidence="6">Antitermination factor NusB</fullName>
    </alternativeName>
</protein>
<dbReference type="Proteomes" id="UP000768567">
    <property type="component" value="Unassembled WGS sequence"/>
</dbReference>
<keyword evidence="5 6" id="KW-0804">Transcription</keyword>
<dbReference type="InterPro" id="IPR035926">
    <property type="entry name" value="NusB-like_sf"/>
</dbReference>
<comment type="function">
    <text evidence="6">Involved in transcription antitermination. Required for transcription of ribosomal RNA (rRNA) genes. Binds specifically to the boxA antiterminator sequence of the ribosomal RNA (rrn) operons.</text>
</comment>
<evidence type="ECO:0000256" key="3">
    <source>
        <dbReference type="ARBA" id="ARBA00022884"/>
    </source>
</evidence>
<comment type="similarity">
    <text evidence="1 6">Belongs to the NusB family.</text>
</comment>
<gene>
    <name evidence="6 8" type="primary">nusB</name>
    <name evidence="8" type="ORF">INF35_01815</name>
</gene>
<evidence type="ECO:0000256" key="6">
    <source>
        <dbReference type="HAMAP-Rule" id="MF_00073"/>
    </source>
</evidence>
<comment type="caution">
    <text evidence="8">The sequence shown here is derived from an EMBL/GenBank/DDBJ whole genome shotgun (WGS) entry which is preliminary data.</text>
</comment>
<keyword evidence="2 6" id="KW-0889">Transcription antitermination</keyword>
<reference evidence="8 9" key="1">
    <citation type="submission" date="2020-10" db="EMBL/GenBank/DDBJ databases">
        <title>ChiBAC.</title>
        <authorList>
            <person name="Zenner C."/>
            <person name="Hitch T.C.A."/>
            <person name="Clavel T."/>
        </authorList>
    </citation>
    <scope>NUCLEOTIDE SEQUENCE [LARGE SCALE GENOMIC DNA]</scope>
    <source>
        <strain evidence="8 9">DSM 109015</strain>
    </source>
</reference>
<dbReference type="Gene3D" id="1.10.940.10">
    <property type="entry name" value="NusB-like"/>
    <property type="match status" value="1"/>
</dbReference>
<evidence type="ECO:0000256" key="2">
    <source>
        <dbReference type="ARBA" id="ARBA00022814"/>
    </source>
</evidence>
<name>A0ABR9R067_9FIRM</name>
<accession>A0ABR9R067</accession>
<dbReference type="InterPro" id="IPR006027">
    <property type="entry name" value="NusB_RsmB_TIM44"/>
</dbReference>
<dbReference type="InterPro" id="IPR011605">
    <property type="entry name" value="NusB_fam"/>
</dbReference>